<evidence type="ECO:0000313" key="6">
    <source>
        <dbReference type="EMBL" id="OFV67951.1"/>
    </source>
</evidence>
<keyword evidence="7" id="KW-1185">Reference proteome</keyword>
<dbReference type="GO" id="GO:0046872">
    <property type="term" value="F:metal ion binding"/>
    <property type="evidence" value="ECO:0007669"/>
    <property type="project" value="UniProtKB-KW"/>
</dbReference>
<evidence type="ECO:0000256" key="1">
    <source>
        <dbReference type="ARBA" id="ARBA00022691"/>
    </source>
</evidence>
<feature type="domain" description="Radical SAM core" evidence="5">
    <location>
        <begin position="130"/>
        <end position="286"/>
    </location>
</feature>
<dbReference type="PANTHER" id="PTHR43075">
    <property type="entry name" value="FORMATE LYASE ACTIVATING ENZYME, PUTATIVE (AFU_ORTHOLOGUE AFUA_2G15630)-RELATED"/>
    <property type="match status" value="1"/>
</dbReference>
<dbReference type="Proteomes" id="UP000186940">
    <property type="component" value="Unassembled WGS sequence"/>
</dbReference>
<dbReference type="AlphaFoldDB" id="A0A1F2PB75"/>
<gene>
    <name evidence="6" type="ORF">SCAL_000591</name>
</gene>
<dbReference type="InterPro" id="IPR058240">
    <property type="entry name" value="rSAM_sf"/>
</dbReference>
<dbReference type="GO" id="GO:0051536">
    <property type="term" value="F:iron-sulfur cluster binding"/>
    <property type="evidence" value="ECO:0007669"/>
    <property type="project" value="UniProtKB-KW"/>
</dbReference>
<comment type="caution">
    <text evidence="6">The sequence shown here is derived from an EMBL/GenBank/DDBJ whole genome shotgun (WGS) entry which is preliminary data.</text>
</comment>
<name>A0A1F2PB75_9EURY</name>
<keyword evidence="1" id="KW-0949">S-adenosyl-L-methionine</keyword>
<dbReference type="Pfam" id="PF04055">
    <property type="entry name" value="Radical_SAM"/>
    <property type="match status" value="1"/>
</dbReference>
<dbReference type="CDD" id="cd01335">
    <property type="entry name" value="Radical_SAM"/>
    <property type="match status" value="1"/>
</dbReference>
<reference evidence="6" key="1">
    <citation type="submission" date="2016-05" db="EMBL/GenBank/DDBJ databases">
        <title>Microbial consortia oxidize butane by reversing methanogenesis.</title>
        <authorList>
            <person name="Laso-Perez R."/>
            <person name="Richter M."/>
            <person name="Wegener G."/>
            <person name="Musat F."/>
        </authorList>
    </citation>
    <scope>NUCLEOTIDE SEQUENCE [LARGE SCALE GENOMIC DNA]</scope>
    <source>
        <strain evidence="6">BOX2</strain>
    </source>
</reference>
<dbReference type="InterPro" id="IPR040085">
    <property type="entry name" value="MJ0674-like"/>
</dbReference>
<evidence type="ECO:0000256" key="2">
    <source>
        <dbReference type="ARBA" id="ARBA00022723"/>
    </source>
</evidence>
<dbReference type="PANTHER" id="PTHR43075:SF1">
    <property type="entry name" value="FORMATE LYASE ACTIVATING ENZYME, PUTATIVE (AFU_ORTHOLOGUE AFUA_2G15630)-RELATED"/>
    <property type="match status" value="1"/>
</dbReference>
<protein>
    <submittedName>
        <fullName evidence="6">Radical SAM domain-containing protein</fullName>
    </submittedName>
</protein>
<keyword evidence="2" id="KW-0479">Metal-binding</keyword>
<dbReference type="SFLD" id="SFLDS00029">
    <property type="entry name" value="Radical_SAM"/>
    <property type="match status" value="1"/>
</dbReference>
<evidence type="ECO:0000256" key="4">
    <source>
        <dbReference type="ARBA" id="ARBA00023014"/>
    </source>
</evidence>
<dbReference type="GO" id="GO:0003824">
    <property type="term" value="F:catalytic activity"/>
    <property type="evidence" value="ECO:0007669"/>
    <property type="project" value="InterPro"/>
</dbReference>
<dbReference type="STRING" id="1838285.SCAL_000591"/>
<dbReference type="SFLD" id="SFLDG01099">
    <property type="entry name" value="Uncharacterised_Radical_SAM_Su"/>
    <property type="match status" value="1"/>
</dbReference>
<dbReference type="EMBL" id="LYOS01000002">
    <property type="protein sequence ID" value="OFV67951.1"/>
    <property type="molecule type" value="Genomic_DNA"/>
</dbReference>
<keyword evidence="3" id="KW-0408">Iron</keyword>
<dbReference type="PATRIC" id="fig|1838285.3.peg.600"/>
<proteinExistence type="predicted"/>
<keyword evidence="4" id="KW-0411">Iron-sulfur</keyword>
<dbReference type="InterPro" id="IPR013785">
    <property type="entry name" value="Aldolase_TIM"/>
</dbReference>
<evidence type="ECO:0000313" key="7">
    <source>
        <dbReference type="Proteomes" id="UP000186940"/>
    </source>
</evidence>
<dbReference type="Gene3D" id="3.20.20.70">
    <property type="entry name" value="Aldolase class I"/>
    <property type="match status" value="1"/>
</dbReference>
<organism evidence="6 7">
    <name type="scientific">Candidatus Syntropharchaeum caldarium</name>
    <dbReference type="NCBI Taxonomy" id="1838285"/>
    <lineage>
        <taxon>Archaea</taxon>
        <taxon>Methanobacteriati</taxon>
        <taxon>Methanobacteriota</taxon>
        <taxon>Stenosarchaea group</taxon>
        <taxon>Methanomicrobia</taxon>
        <taxon>Methanosarcinales</taxon>
        <taxon>ANME-2 cluster</taxon>
        <taxon>Candidatus Syntropharchaeum</taxon>
    </lineage>
</organism>
<accession>A0A1F2PB75</accession>
<dbReference type="InterPro" id="IPR007197">
    <property type="entry name" value="rSAM"/>
</dbReference>
<evidence type="ECO:0000256" key="3">
    <source>
        <dbReference type="ARBA" id="ARBA00023004"/>
    </source>
</evidence>
<sequence>MIIYPPDLNKAFDGQRSKYATKPKYTIRSDGNNMSRRGPLERYFEIVRGKRDAAYLMTKQTIMEDGRTLLDHKLAAAETMMESCHLCERRCNADRRSGEVGYCGVDAVSRIASEFLHFGEEEELVPSHTIFFTGCTFSCVYCQNWDIATSPQSGTPALPEIVCEAIVRRNIEGARNVNFVGGDPTPHIPTILRILNRCNVNTPIIFNSNMYLSNEGMELLDGIVDLYLGDFRYGNDACAKKYSNVDRYWEVVTRNFMSAAADAEVLIRHLVLPGHLDCCTRPIMEWTAANMDRVRFNLMFQYHPSYRANLYPEIDRRLTHDEMAYATEMYNSLLAEP</sequence>
<evidence type="ECO:0000259" key="5">
    <source>
        <dbReference type="Pfam" id="PF04055"/>
    </source>
</evidence>
<dbReference type="SUPFAM" id="SSF102114">
    <property type="entry name" value="Radical SAM enzymes"/>
    <property type="match status" value="1"/>
</dbReference>